<name>A0ABU3BEH2_9FLAO</name>
<dbReference type="EMBL" id="JAVRHU010000001">
    <property type="protein sequence ID" value="MDT0620548.1"/>
    <property type="molecule type" value="Genomic_DNA"/>
</dbReference>
<dbReference type="Gene3D" id="1.25.40.10">
    <property type="entry name" value="Tetratricopeptide repeat domain"/>
    <property type="match status" value="1"/>
</dbReference>
<dbReference type="InterPro" id="IPR011990">
    <property type="entry name" value="TPR-like_helical_dom_sf"/>
</dbReference>
<protein>
    <recommendedName>
        <fullName evidence="3">Tetratricopeptide repeat protein</fullName>
    </recommendedName>
</protein>
<sequence>MKDLFFFLVIMVAVLGSQFSYAQEEKIIETEESAEVFLEEYTDEFQEAFFEATKQKGIQNYDRAVNLFLECKQLDSENEAIDHELAKTYLLDKQFFNAEKYAVEAIIADPTNYWYLDTLVEIIEKQSNTIESVQTTIPFKNHELQKNLSLVYYKREKFNDALIVVNQLPVSAFKEQLINKIEDALSRKSSVLNVKKPGSVIVNNDPVKSLELNLEQQISLEQFTMVESKAKEAVELYPLQPFFYFAYGLALHKNNKDSQAIDVLQSSLDYLFDNQKLANRVYQTLSDAYTKTNNFSKANEYLRKIKPGF</sequence>
<organism evidence="1 2">
    <name type="scientific">Croceitalea vernalis</name>
    <dbReference type="NCBI Taxonomy" id="3075599"/>
    <lineage>
        <taxon>Bacteria</taxon>
        <taxon>Pseudomonadati</taxon>
        <taxon>Bacteroidota</taxon>
        <taxon>Flavobacteriia</taxon>
        <taxon>Flavobacteriales</taxon>
        <taxon>Flavobacteriaceae</taxon>
        <taxon>Croceitalea</taxon>
    </lineage>
</organism>
<gene>
    <name evidence="1" type="ORF">RM520_02865</name>
</gene>
<reference evidence="1 2" key="1">
    <citation type="submission" date="2023-09" db="EMBL/GenBank/DDBJ databases">
        <authorList>
            <person name="Rey-Velasco X."/>
        </authorList>
    </citation>
    <scope>NUCLEOTIDE SEQUENCE [LARGE SCALE GENOMIC DNA]</scope>
    <source>
        <strain evidence="1 2">P007</strain>
    </source>
</reference>
<accession>A0ABU3BEH2</accession>
<dbReference type="SUPFAM" id="SSF48452">
    <property type="entry name" value="TPR-like"/>
    <property type="match status" value="1"/>
</dbReference>
<proteinExistence type="predicted"/>
<evidence type="ECO:0000313" key="1">
    <source>
        <dbReference type="EMBL" id="MDT0620548.1"/>
    </source>
</evidence>
<evidence type="ECO:0000313" key="2">
    <source>
        <dbReference type="Proteomes" id="UP001250662"/>
    </source>
</evidence>
<evidence type="ECO:0008006" key="3">
    <source>
        <dbReference type="Google" id="ProtNLM"/>
    </source>
</evidence>
<dbReference type="RefSeq" id="WP_311386901.1">
    <property type="nucleotide sequence ID" value="NZ_JAVRHU010000001.1"/>
</dbReference>
<keyword evidence="2" id="KW-1185">Reference proteome</keyword>
<dbReference type="Proteomes" id="UP001250662">
    <property type="component" value="Unassembled WGS sequence"/>
</dbReference>
<comment type="caution">
    <text evidence="1">The sequence shown here is derived from an EMBL/GenBank/DDBJ whole genome shotgun (WGS) entry which is preliminary data.</text>
</comment>